<feature type="transmembrane region" description="Helical" evidence="1">
    <location>
        <begin position="294"/>
        <end position="311"/>
    </location>
</feature>
<evidence type="ECO:0000313" key="3">
    <source>
        <dbReference type="EMBL" id="MDP5137787.1"/>
    </source>
</evidence>
<keyword evidence="1" id="KW-0812">Transmembrane</keyword>
<feature type="transmembrane region" description="Helical" evidence="1">
    <location>
        <begin position="116"/>
        <end position="135"/>
    </location>
</feature>
<protein>
    <submittedName>
        <fullName evidence="3">DUF4401 domain-containing protein</fullName>
    </submittedName>
</protein>
<keyword evidence="1" id="KW-0472">Membrane</keyword>
<name>A0ABT9I321_9GAMM</name>
<gene>
    <name evidence="3" type="ORF">ORJ04_17675</name>
</gene>
<dbReference type="Proteomes" id="UP001231109">
    <property type="component" value="Unassembled WGS sequence"/>
</dbReference>
<dbReference type="RefSeq" id="WP_305977015.1">
    <property type="nucleotide sequence ID" value="NZ_JAPJDZ010000067.1"/>
</dbReference>
<organism evidence="3 4">
    <name type="scientific">Rheinheimera baltica</name>
    <dbReference type="NCBI Taxonomy" id="67576"/>
    <lineage>
        <taxon>Bacteria</taxon>
        <taxon>Pseudomonadati</taxon>
        <taxon>Pseudomonadota</taxon>
        <taxon>Gammaproteobacteria</taxon>
        <taxon>Chromatiales</taxon>
        <taxon>Chromatiaceae</taxon>
        <taxon>Rheinheimera</taxon>
    </lineage>
</organism>
<evidence type="ECO:0000256" key="1">
    <source>
        <dbReference type="SAM" id="Phobius"/>
    </source>
</evidence>
<feature type="transmembrane region" description="Helical" evidence="1">
    <location>
        <begin position="259"/>
        <end position="287"/>
    </location>
</feature>
<feature type="domain" description="DUF4401" evidence="2">
    <location>
        <begin position="32"/>
        <end position="341"/>
    </location>
</feature>
<feature type="transmembrane region" description="Helical" evidence="1">
    <location>
        <begin position="66"/>
        <end position="83"/>
    </location>
</feature>
<comment type="caution">
    <text evidence="3">The sequence shown here is derived from an EMBL/GenBank/DDBJ whole genome shotgun (WGS) entry which is preliminary data.</text>
</comment>
<evidence type="ECO:0000313" key="4">
    <source>
        <dbReference type="Proteomes" id="UP001231109"/>
    </source>
</evidence>
<feature type="transmembrane region" description="Helical" evidence="1">
    <location>
        <begin position="194"/>
        <end position="215"/>
    </location>
</feature>
<feature type="transmembrane region" description="Helical" evidence="1">
    <location>
        <begin position="317"/>
        <end position="338"/>
    </location>
</feature>
<proteinExistence type="predicted"/>
<feature type="transmembrane region" description="Helical" evidence="1">
    <location>
        <begin position="227"/>
        <end position="247"/>
    </location>
</feature>
<feature type="transmembrane region" description="Helical" evidence="1">
    <location>
        <begin position="147"/>
        <end position="174"/>
    </location>
</feature>
<sequence length="346" mass="37681">MNSEKILTSELLQQADIIDEAQMQQLQQHGSPWWLQILQGIAAWIASLFIISAFIGPILAVSDGSTIKAGVAVILLAGSIWLATRRQEFVQHLSVSVALAGQGLLVYTLYELFNHVDAAAYACAVITALLLLSPLNQLHQRLSISIALICLLSLLHSATVVALGSNVLAAGAILLWCSRLKWAGIRHADKLKSLLEVTTLAGLCLALMGQCLPMLDLSDWLGNKLDLARALYSALGSVILISTVFWLSRFATVPSRLALITITTALCVLLYPASGLLVSTALMLACFYGGSTRWILLCLLSMLVAISQFYYQLQLNLLHKSAILAFSGLVLLAAWWLLQRYQRRLA</sequence>
<keyword evidence="4" id="KW-1185">Reference proteome</keyword>
<reference evidence="3 4" key="1">
    <citation type="submission" date="2022-11" db="EMBL/GenBank/DDBJ databases">
        <title>Viruses from the air-sea interface of a natural surface slick.</title>
        <authorList>
            <person name="Rahlff J."/>
            <person name="Holmfeldt K."/>
        </authorList>
    </citation>
    <scope>NUCLEOTIDE SEQUENCE [LARGE SCALE GENOMIC DNA]</scope>
    <source>
        <strain evidence="3 4">SMS4</strain>
    </source>
</reference>
<dbReference type="Pfam" id="PF14351">
    <property type="entry name" value="DUF4401"/>
    <property type="match status" value="1"/>
</dbReference>
<accession>A0ABT9I321</accession>
<feature type="transmembrane region" description="Helical" evidence="1">
    <location>
        <begin position="90"/>
        <end position="110"/>
    </location>
</feature>
<dbReference type="InterPro" id="IPR025513">
    <property type="entry name" value="DUF4401"/>
</dbReference>
<dbReference type="EMBL" id="JAPJDZ010000067">
    <property type="protein sequence ID" value="MDP5137787.1"/>
    <property type="molecule type" value="Genomic_DNA"/>
</dbReference>
<keyword evidence="1" id="KW-1133">Transmembrane helix</keyword>
<evidence type="ECO:0000259" key="2">
    <source>
        <dbReference type="Pfam" id="PF14351"/>
    </source>
</evidence>
<feature type="transmembrane region" description="Helical" evidence="1">
    <location>
        <begin position="33"/>
        <end position="60"/>
    </location>
</feature>